<dbReference type="AlphaFoldDB" id="E8Z648"/>
<protein>
    <submittedName>
        <fullName evidence="1">Iron-uptake system permease protein</fullName>
    </submittedName>
</protein>
<evidence type="ECO:0000313" key="1">
    <source>
        <dbReference type="EMBL" id="ACU44928.1"/>
    </source>
</evidence>
<organism evidence="1">
    <name type="scientific">Pfiesteria piscicida</name>
    <name type="common">Phantom dinoflagellate</name>
    <dbReference type="NCBI Taxonomy" id="71001"/>
    <lineage>
        <taxon>Eukaryota</taxon>
        <taxon>Sar</taxon>
        <taxon>Alveolata</taxon>
        <taxon>Dinophyceae</taxon>
        <taxon>Peridiniales</taxon>
        <taxon>Pfiesteriaceae</taxon>
        <taxon>Pfiesteria</taxon>
    </lineage>
</organism>
<sequence>DLVKACRAGPASLDGAVPDSTLSTLLQIDSSDDYMTASMQLLVGEVALAAIIGKLELHRDACAAAFTRAAINEPVLGTLVGRVFQKLVMSCFTGKNAKIRNLSCHRLPRDEGPPGLVEVKVPNEMIEVQTMLADAPKQKLTANYLYCPLSDTFPAADFFFVVPRDGGKLMLRLLQTTKNRSHDCKIRAMIDQLEKRFDNISSIETVQWIVVAPEAVASSYVDLQQVVGECKPAAAEVVVEQLVAEWKLEP</sequence>
<reference evidence="1" key="2">
    <citation type="book" date="2010" name="PROCEEDINGS OF 13TH INTERNATIONAL CONFERENCE ON HARMFUL ALGAE" publisher="International Society For The Study of Harmful Algae" city="Hong Kong, China">
        <title>Dinoflagellate meta-transcriptomics enabled by spliced leader.</title>
        <editorList>
            <person name="Unknown A."/>
        </editorList>
        <authorList>
            <person name="Lin S."/>
            <person name="Zhang H."/>
        </authorList>
    </citation>
    <scope>NUCLEOTIDE SEQUENCE</scope>
    <source>
        <strain evidence="1">CCMP1831</strain>
    </source>
</reference>
<dbReference type="EMBL" id="FJ599873">
    <property type="protein sequence ID" value="ACU44928.1"/>
    <property type="molecule type" value="mRNA"/>
</dbReference>
<accession>E8Z648</accession>
<name>E8Z648_PFIPI</name>
<feature type="non-terminal residue" evidence="1">
    <location>
        <position position="1"/>
    </location>
</feature>
<reference evidence="1" key="1">
    <citation type="submission" date="2008-12" db="EMBL/GenBank/DDBJ databases">
        <authorList>
            <person name="Zhang H."/>
            <person name="Lin S."/>
        </authorList>
    </citation>
    <scope>NUCLEOTIDE SEQUENCE</scope>
    <source>
        <strain evidence="1">CCMP1831</strain>
    </source>
</reference>
<proteinExistence type="evidence at transcript level"/>